<gene>
    <name evidence="2" type="ORF">LSCM4_01455</name>
</gene>
<keyword evidence="1" id="KW-0472">Membrane</keyword>
<keyword evidence="1" id="KW-1133">Transmembrane helix</keyword>
<dbReference type="AlphaFoldDB" id="A0A836K7R4"/>
<keyword evidence="3" id="KW-1185">Reference proteome</keyword>
<evidence type="ECO:0000256" key="1">
    <source>
        <dbReference type="SAM" id="Phobius"/>
    </source>
</evidence>
<protein>
    <submittedName>
        <fullName evidence="2">Uncharacterized protein</fullName>
    </submittedName>
</protein>
<keyword evidence="1" id="KW-0812">Transmembrane</keyword>
<name>A0A836K7R4_9TRYP</name>
<accession>A0A836K7R4</accession>
<proteinExistence type="predicted"/>
<dbReference type="RefSeq" id="XP_067059199.1">
    <property type="nucleotide sequence ID" value="XM_067203508.1"/>
</dbReference>
<dbReference type="GeneID" id="92357442"/>
<dbReference type="KEGG" id="loi:92357442"/>
<evidence type="ECO:0000313" key="2">
    <source>
        <dbReference type="EMBL" id="KAG5466309.1"/>
    </source>
</evidence>
<feature type="transmembrane region" description="Helical" evidence="1">
    <location>
        <begin position="6"/>
        <end position="25"/>
    </location>
</feature>
<reference evidence="3" key="1">
    <citation type="journal article" date="2021" name="Microbiol. Resour. Announc.">
        <title>LGAAP: Leishmaniinae Genome Assembly and Annotation Pipeline.</title>
        <authorList>
            <person name="Almutairi H."/>
            <person name="Urbaniak M.D."/>
            <person name="Bates M.D."/>
            <person name="Jariyapan N."/>
            <person name="Kwakye-Nuako G."/>
            <person name="Thomaz-Soccol V."/>
            <person name="Al-Salem W.S."/>
            <person name="Dillon R.J."/>
            <person name="Bates P.A."/>
            <person name="Gatherer D."/>
        </authorList>
    </citation>
    <scope>NUCLEOTIDE SEQUENCE [LARGE SCALE GENOMIC DNA]</scope>
</reference>
<comment type="caution">
    <text evidence="2">The sequence shown here is derived from an EMBL/GenBank/DDBJ whole genome shotgun (WGS) entry which is preliminary data.</text>
</comment>
<organism evidence="2 3">
    <name type="scientific">Leishmania orientalis</name>
    <dbReference type="NCBI Taxonomy" id="2249476"/>
    <lineage>
        <taxon>Eukaryota</taxon>
        <taxon>Discoba</taxon>
        <taxon>Euglenozoa</taxon>
        <taxon>Kinetoplastea</taxon>
        <taxon>Metakinetoplastina</taxon>
        <taxon>Trypanosomatida</taxon>
        <taxon>Trypanosomatidae</taxon>
        <taxon>Leishmaniinae</taxon>
        <taxon>Leishmania</taxon>
    </lineage>
</organism>
<sequence length="104" mass="11500">MAPVGDVYLTAGVTCATMILPFHIMKGAGRKHSFSTVCRPSTTVTGAIYQLLSELSIPTERDVKTYVADDVPSYHLSPPLTTSCCLIIQRWSIAMKKKKTLWRP</sequence>
<evidence type="ECO:0000313" key="3">
    <source>
        <dbReference type="Proteomes" id="UP000674143"/>
    </source>
</evidence>
<dbReference type="Proteomes" id="UP000674143">
    <property type="component" value="Unassembled WGS sequence"/>
</dbReference>
<reference evidence="3" key="2">
    <citation type="journal article" date="2021" name="Sci. Data">
        <title>Chromosome-scale genome sequencing, assembly and annotation of six genomes from subfamily Leishmaniinae.</title>
        <authorList>
            <person name="Almutairi H."/>
            <person name="Urbaniak M.D."/>
            <person name="Bates M.D."/>
            <person name="Jariyapan N."/>
            <person name="Kwakye-Nuako G."/>
            <person name="Thomaz Soccol V."/>
            <person name="Al-Salem W.S."/>
            <person name="Dillon R.J."/>
            <person name="Bates P.A."/>
            <person name="Gatherer D."/>
        </authorList>
    </citation>
    <scope>NUCLEOTIDE SEQUENCE [LARGE SCALE GENOMIC DNA]</scope>
</reference>
<dbReference type="EMBL" id="JAFHLR010000035">
    <property type="protein sequence ID" value="KAG5466309.1"/>
    <property type="molecule type" value="Genomic_DNA"/>
</dbReference>